<dbReference type="EMBL" id="SNXE01000005">
    <property type="protein sequence ID" value="TDP09223.1"/>
    <property type="molecule type" value="Genomic_DNA"/>
</dbReference>
<proteinExistence type="predicted"/>
<name>A0A4R6N334_9BURK</name>
<evidence type="ECO:0000313" key="2">
    <source>
        <dbReference type="EMBL" id="TDP09223.1"/>
    </source>
</evidence>
<gene>
    <name evidence="2" type="ORF">DFR39_10559</name>
</gene>
<reference evidence="2 3" key="1">
    <citation type="submission" date="2019-03" db="EMBL/GenBank/DDBJ databases">
        <title>Genomic Encyclopedia of Type Strains, Phase IV (KMG-IV): sequencing the most valuable type-strain genomes for metagenomic binning, comparative biology and taxonomic classification.</title>
        <authorList>
            <person name="Goeker M."/>
        </authorList>
    </citation>
    <scope>NUCLEOTIDE SEQUENCE [LARGE SCALE GENOMIC DNA]</scope>
    <source>
        <strain evidence="2 3">DSM 25082</strain>
    </source>
</reference>
<protein>
    <submittedName>
        <fullName evidence="2">DUF3047 family protein</fullName>
    </submittedName>
</protein>
<dbReference type="AlphaFoldDB" id="A0A4R6N334"/>
<comment type="caution">
    <text evidence="2">The sequence shown here is derived from an EMBL/GenBank/DDBJ whole genome shotgun (WGS) entry which is preliminary data.</text>
</comment>
<dbReference type="Pfam" id="PF11249">
    <property type="entry name" value="DUF3047"/>
    <property type="match status" value="1"/>
</dbReference>
<evidence type="ECO:0000313" key="3">
    <source>
        <dbReference type="Proteomes" id="UP000295357"/>
    </source>
</evidence>
<accession>A0A4R6N334</accession>
<evidence type="ECO:0000256" key="1">
    <source>
        <dbReference type="SAM" id="SignalP"/>
    </source>
</evidence>
<dbReference type="RefSeq" id="WP_162849508.1">
    <property type="nucleotide sequence ID" value="NZ_JAUFPJ010000003.1"/>
</dbReference>
<organism evidence="2 3">
    <name type="scientific">Roseateles asaccharophilus</name>
    <dbReference type="NCBI Taxonomy" id="582607"/>
    <lineage>
        <taxon>Bacteria</taxon>
        <taxon>Pseudomonadati</taxon>
        <taxon>Pseudomonadota</taxon>
        <taxon>Betaproteobacteria</taxon>
        <taxon>Burkholderiales</taxon>
        <taxon>Sphaerotilaceae</taxon>
        <taxon>Roseateles</taxon>
    </lineage>
</organism>
<sequence>MSPAGIAALVFSSAAALAGSDGHLSARWDAAEGWQEQRLGATLRPNRFEIQAETGVLRINSQSSMSLWARPLAVDLASRPVLCWRWRISAPLQSADMSKKAGDDYAARLYIAFRLPPQSLDWPTRAQLAIARRLYGEAVPDAALNYVWDNRHPVGHHAPNAYTGQTRMVVQRSGAAQAGQWVQERRHLAEDARTWLPAGAQPVLVAVAADTDNTGESVVAEFAGLKLVGAQDRCD</sequence>
<keyword evidence="3" id="KW-1185">Reference proteome</keyword>
<feature type="signal peptide" evidence="1">
    <location>
        <begin position="1"/>
        <end position="18"/>
    </location>
</feature>
<dbReference type="InterPro" id="IPR021409">
    <property type="entry name" value="DUF3047"/>
</dbReference>
<keyword evidence="1" id="KW-0732">Signal</keyword>
<dbReference type="Proteomes" id="UP000295357">
    <property type="component" value="Unassembled WGS sequence"/>
</dbReference>
<feature type="chain" id="PRO_5021026720" evidence="1">
    <location>
        <begin position="19"/>
        <end position="235"/>
    </location>
</feature>